<name>A0ABR8LEM0_9ACTN</name>
<dbReference type="EMBL" id="JACXRZ010000046">
    <property type="protein sequence ID" value="MBD3148264.1"/>
    <property type="molecule type" value="Genomic_DNA"/>
</dbReference>
<sequence>MSDPFLSVARERLDPAEPIPAHLMCARSRGAWHRAVESHPDTAARRADWRRGLMAVVWQLATRTGRNMVTAPKKGATWAVIAAEAGVSRSTLADRLAWLIERGLLVRVTPGTTPRFRPGTLRGALDDGRGNEAATYVLTVPAALAESLAEDDQGGGEFLTPASDPAEDDWRDVPWPAETLPVELTRTPKPHVVDVGEKTFPDVRARETPAHTAPVAAWPAAATPGTKTEMLAACKRLRAEDPILRKLSARHLRSLLRVLFRLGATIDDVRHVLHHQPGSRAWPLEAAPRFVPGWVRWRAQAWLTLDSSSSGQDVRLASPLPSQVREAYRKRIRSEQTARTTELAEARTHRGDAAAGAALARQHLMAALSRAPKNAA</sequence>
<proteinExistence type="predicted"/>
<dbReference type="Proteomes" id="UP000653231">
    <property type="component" value="Unassembled WGS sequence"/>
</dbReference>
<accession>A0ABR8LEM0</accession>
<evidence type="ECO:0000313" key="2">
    <source>
        <dbReference type="Proteomes" id="UP000653231"/>
    </source>
</evidence>
<keyword evidence="2" id="KW-1185">Reference proteome</keyword>
<evidence type="ECO:0008006" key="3">
    <source>
        <dbReference type="Google" id="ProtNLM"/>
    </source>
</evidence>
<protein>
    <recommendedName>
        <fullName evidence="3">Helix-turn-helix domain-containing protein</fullName>
    </recommendedName>
</protein>
<reference evidence="1 2" key="1">
    <citation type="submission" date="2020-09" db="EMBL/GenBank/DDBJ databases">
        <title>Actinomycete isolated from the Camponotus japonicus Mayr.</title>
        <authorList>
            <person name="Gong X."/>
        </authorList>
    </citation>
    <scope>NUCLEOTIDE SEQUENCE [LARGE SCALE GENOMIC DNA]</scope>
    <source>
        <strain evidence="1 2">2C-HV3</strain>
    </source>
</reference>
<organism evidence="1 2">
    <name type="scientific">Microbispora bryophytorum subsp. camponoti</name>
    <dbReference type="NCBI Taxonomy" id="1677852"/>
    <lineage>
        <taxon>Bacteria</taxon>
        <taxon>Bacillati</taxon>
        <taxon>Actinomycetota</taxon>
        <taxon>Actinomycetes</taxon>
        <taxon>Streptosporangiales</taxon>
        <taxon>Streptosporangiaceae</taxon>
        <taxon>Microbispora</taxon>
    </lineage>
</organism>
<comment type="caution">
    <text evidence="1">The sequence shown here is derived from an EMBL/GenBank/DDBJ whole genome shotgun (WGS) entry which is preliminary data.</text>
</comment>
<gene>
    <name evidence="1" type="ORF">IEQ31_34545</name>
</gene>
<evidence type="ECO:0000313" key="1">
    <source>
        <dbReference type="EMBL" id="MBD3148264.1"/>
    </source>
</evidence>
<dbReference type="RefSeq" id="WP_191055370.1">
    <property type="nucleotide sequence ID" value="NZ_JACXRZ010000046.1"/>
</dbReference>